<name>A0A2P2E4W4_9LEPT</name>
<dbReference type="AlphaFoldDB" id="A0A2P2E4W4"/>
<protein>
    <submittedName>
        <fullName evidence="1">Uncharacterized protein</fullName>
    </submittedName>
</protein>
<evidence type="ECO:0000313" key="1">
    <source>
        <dbReference type="EMBL" id="GBF51913.1"/>
    </source>
</evidence>
<organism evidence="1 2">
    <name type="scientific">Leptospira ryugenii</name>
    <dbReference type="NCBI Taxonomy" id="1917863"/>
    <lineage>
        <taxon>Bacteria</taxon>
        <taxon>Pseudomonadati</taxon>
        <taxon>Spirochaetota</taxon>
        <taxon>Spirochaetia</taxon>
        <taxon>Leptospirales</taxon>
        <taxon>Leptospiraceae</taxon>
        <taxon>Leptospira</taxon>
    </lineage>
</organism>
<comment type="caution">
    <text evidence="1">The sequence shown here is derived from an EMBL/GenBank/DDBJ whole genome shotgun (WGS) entry which is preliminary data.</text>
</comment>
<evidence type="ECO:0000313" key="2">
    <source>
        <dbReference type="Proteomes" id="UP000245133"/>
    </source>
</evidence>
<dbReference type="OrthoDB" id="331205at2"/>
<dbReference type="RefSeq" id="WP_135355095.1">
    <property type="nucleotide sequence ID" value="NZ_BFBB01000009.1"/>
</dbReference>
<dbReference type="EMBL" id="BFBB01000009">
    <property type="protein sequence ID" value="GBF51913.1"/>
    <property type="molecule type" value="Genomic_DNA"/>
</dbReference>
<reference evidence="1 2" key="1">
    <citation type="submission" date="2018-02" db="EMBL/GenBank/DDBJ databases">
        <title>Novel Leptospira species isolated from soil and water in Japan.</title>
        <authorList>
            <person name="Nakao R."/>
            <person name="Masuzawa T."/>
        </authorList>
    </citation>
    <scope>NUCLEOTIDE SEQUENCE [LARGE SCALE GENOMIC DNA]</scope>
    <source>
        <strain evidence="1 2">YH101</strain>
    </source>
</reference>
<sequence length="106" mass="12000">MAEKTDIHRKKISFYNKAIALFEAKDGVKNKARVHLKRANSLIREAKGDTGYKGEIALKVTHKPEYKKGQFDKAKADLNVVEPTLAELDSQDVALFSELKKILEEE</sequence>
<gene>
    <name evidence="1" type="ORF">LPTSP4_34510</name>
</gene>
<dbReference type="Proteomes" id="UP000245133">
    <property type="component" value="Unassembled WGS sequence"/>
</dbReference>
<accession>A0A2P2E4W4</accession>
<keyword evidence="2" id="KW-1185">Reference proteome</keyword>
<proteinExistence type="predicted"/>